<dbReference type="PANTHER" id="PTHR47718">
    <property type="entry name" value="OS01G0519700 PROTEIN"/>
    <property type="match status" value="1"/>
</dbReference>
<comment type="caution">
    <text evidence="2">The sequence shown here is derived from an EMBL/GenBank/DDBJ whole genome shotgun (WGS) entry which is preliminary data.</text>
</comment>
<reference evidence="2" key="1">
    <citation type="journal article" date="2023" name="Plant J.">
        <title>Genome sequences and population genomics provide insights into the demographic history, inbreeding, and mutation load of two 'living fossil' tree species of Dipteronia.</title>
        <authorList>
            <person name="Feng Y."/>
            <person name="Comes H.P."/>
            <person name="Chen J."/>
            <person name="Zhu S."/>
            <person name="Lu R."/>
            <person name="Zhang X."/>
            <person name="Li P."/>
            <person name="Qiu J."/>
            <person name="Olsen K.M."/>
            <person name="Qiu Y."/>
        </authorList>
    </citation>
    <scope>NUCLEOTIDE SEQUENCE</scope>
    <source>
        <strain evidence="2">KIB01</strain>
    </source>
</reference>
<evidence type="ECO:0000259" key="1">
    <source>
        <dbReference type="Pfam" id="PF03101"/>
    </source>
</evidence>
<dbReference type="EMBL" id="JANJYI010000005">
    <property type="protein sequence ID" value="KAK2650957.1"/>
    <property type="molecule type" value="Genomic_DNA"/>
</dbReference>
<keyword evidence="3" id="KW-1185">Reference proteome</keyword>
<proteinExistence type="predicted"/>
<feature type="domain" description="FAR1" evidence="1">
    <location>
        <begin position="8"/>
        <end position="47"/>
    </location>
</feature>
<dbReference type="AlphaFoldDB" id="A0AAD9X1X2"/>
<evidence type="ECO:0000313" key="3">
    <source>
        <dbReference type="Proteomes" id="UP001280121"/>
    </source>
</evidence>
<evidence type="ECO:0000313" key="2">
    <source>
        <dbReference type="EMBL" id="KAK2650957.1"/>
    </source>
</evidence>
<dbReference type="Proteomes" id="UP001280121">
    <property type="component" value="Unassembled WGS sequence"/>
</dbReference>
<dbReference type="Pfam" id="PF03101">
    <property type="entry name" value="FAR1"/>
    <property type="match status" value="1"/>
</dbReference>
<sequence>MDQEVCQDKKIIRLDTRTGCQALIRFTVEHGVWNITHINFDHNHEMAKPEQRSFLRSGRKFSKSFGTVMSSMVDAGMGVTKSYFFLANKVGSVENVGFTTKDAVLYLQRRKDESMEAWDAQSLLNHFKHKQVTFVLAARWFFSLRDSNQFADRLAKSGSRMSGDFVECGESG</sequence>
<accession>A0AAD9X1X2</accession>
<organism evidence="2 3">
    <name type="scientific">Dipteronia dyeriana</name>
    <dbReference type="NCBI Taxonomy" id="168575"/>
    <lineage>
        <taxon>Eukaryota</taxon>
        <taxon>Viridiplantae</taxon>
        <taxon>Streptophyta</taxon>
        <taxon>Embryophyta</taxon>
        <taxon>Tracheophyta</taxon>
        <taxon>Spermatophyta</taxon>
        <taxon>Magnoliopsida</taxon>
        <taxon>eudicotyledons</taxon>
        <taxon>Gunneridae</taxon>
        <taxon>Pentapetalae</taxon>
        <taxon>rosids</taxon>
        <taxon>malvids</taxon>
        <taxon>Sapindales</taxon>
        <taxon>Sapindaceae</taxon>
        <taxon>Hippocastanoideae</taxon>
        <taxon>Acereae</taxon>
        <taxon>Dipteronia</taxon>
    </lineage>
</organism>
<gene>
    <name evidence="2" type="ORF">Ddye_018446</name>
</gene>
<name>A0AAD9X1X2_9ROSI</name>
<dbReference type="PANTHER" id="PTHR47718:SF17">
    <property type="entry name" value="PROTEIN FAR1-RELATED SEQUENCE 5-LIKE"/>
    <property type="match status" value="1"/>
</dbReference>
<protein>
    <recommendedName>
        <fullName evidence="1">FAR1 domain-containing protein</fullName>
    </recommendedName>
</protein>
<dbReference type="InterPro" id="IPR004330">
    <property type="entry name" value="FAR1_DNA_bnd_dom"/>
</dbReference>